<keyword evidence="2" id="KW-1185">Reference proteome</keyword>
<gene>
    <name evidence="1" type="ORF">ACFSOX_11825</name>
</gene>
<evidence type="ECO:0000313" key="2">
    <source>
        <dbReference type="Proteomes" id="UP001597314"/>
    </source>
</evidence>
<sequence>MDPGLAPSACPGATRVKPPVPTDCLLTFTGTYEFREIIRLGRDLGRCPGLRRRRRAMKTANSPESPVTPDPLARFLDIAGLSFSAQAVIAMRTLMLARGGPAAVREAHRMVAEKVVAGLEAEAAAMRTLLTGGSFDDAARQALVPVRRCVEDNIRRLSRPPY</sequence>
<organism evidence="1 2">
    <name type="scientific">Rhodoplanes azumiensis</name>
    <dbReference type="NCBI Taxonomy" id="1897628"/>
    <lineage>
        <taxon>Bacteria</taxon>
        <taxon>Pseudomonadati</taxon>
        <taxon>Pseudomonadota</taxon>
        <taxon>Alphaproteobacteria</taxon>
        <taxon>Hyphomicrobiales</taxon>
        <taxon>Nitrobacteraceae</taxon>
        <taxon>Rhodoplanes</taxon>
    </lineage>
</organism>
<evidence type="ECO:0000313" key="1">
    <source>
        <dbReference type="EMBL" id="MFD2182842.1"/>
    </source>
</evidence>
<dbReference type="RefSeq" id="WP_378478015.1">
    <property type="nucleotide sequence ID" value="NZ_JBHUIW010000012.1"/>
</dbReference>
<evidence type="ECO:0008006" key="3">
    <source>
        <dbReference type="Google" id="ProtNLM"/>
    </source>
</evidence>
<dbReference type="Proteomes" id="UP001597314">
    <property type="component" value="Unassembled WGS sequence"/>
</dbReference>
<protein>
    <recommendedName>
        <fullName evidence="3">Phasin domain-containing protein</fullName>
    </recommendedName>
</protein>
<dbReference type="EMBL" id="JBHUIW010000012">
    <property type="protein sequence ID" value="MFD2182842.1"/>
    <property type="molecule type" value="Genomic_DNA"/>
</dbReference>
<comment type="caution">
    <text evidence="1">The sequence shown here is derived from an EMBL/GenBank/DDBJ whole genome shotgun (WGS) entry which is preliminary data.</text>
</comment>
<accession>A0ABW5AL78</accession>
<reference evidence="2" key="1">
    <citation type="journal article" date="2019" name="Int. J. Syst. Evol. Microbiol.">
        <title>The Global Catalogue of Microorganisms (GCM) 10K type strain sequencing project: providing services to taxonomists for standard genome sequencing and annotation.</title>
        <authorList>
            <consortium name="The Broad Institute Genomics Platform"/>
            <consortium name="The Broad Institute Genome Sequencing Center for Infectious Disease"/>
            <person name="Wu L."/>
            <person name="Ma J."/>
        </authorList>
    </citation>
    <scope>NUCLEOTIDE SEQUENCE [LARGE SCALE GENOMIC DNA]</scope>
    <source>
        <strain evidence="2">CGMCC 1.6774</strain>
    </source>
</reference>
<name>A0ABW5AL78_9BRAD</name>
<proteinExistence type="predicted"/>